<accession>A0A8D8CVP9</accession>
<proteinExistence type="predicted"/>
<dbReference type="AlphaFoldDB" id="A0A8D8CVP9"/>
<organism evidence="2">
    <name type="scientific">Culex pipiens</name>
    <name type="common">House mosquito</name>
    <dbReference type="NCBI Taxonomy" id="7175"/>
    <lineage>
        <taxon>Eukaryota</taxon>
        <taxon>Metazoa</taxon>
        <taxon>Ecdysozoa</taxon>
        <taxon>Arthropoda</taxon>
        <taxon>Hexapoda</taxon>
        <taxon>Insecta</taxon>
        <taxon>Pterygota</taxon>
        <taxon>Neoptera</taxon>
        <taxon>Endopterygota</taxon>
        <taxon>Diptera</taxon>
        <taxon>Nematocera</taxon>
        <taxon>Culicoidea</taxon>
        <taxon>Culicidae</taxon>
        <taxon>Culicinae</taxon>
        <taxon>Culicini</taxon>
        <taxon>Culex</taxon>
        <taxon>Culex</taxon>
    </lineage>
</organism>
<protein>
    <submittedName>
        <fullName evidence="2">(northern house mosquito) hypothetical protein</fullName>
    </submittedName>
</protein>
<feature type="compositionally biased region" description="Basic residues" evidence="1">
    <location>
        <begin position="101"/>
        <end position="110"/>
    </location>
</feature>
<name>A0A8D8CVP9_CULPI</name>
<feature type="compositionally biased region" description="Polar residues" evidence="1">
    <location>
        <begin position="40"/>
        <end position="54"/>
    </location>
</feature>
<evidence type="ECO:0000256" key="1">
    <source>
        <dbReference type="SAM" id="MobiDB-lite"/>
    </source>
</evidence>
<feature type="region of interest" description="Disordered" evidence="1">
    <location>
        <begin position="1"/>
        <end position="140"/>
    </location>
</feature>
<feature type="compositionally biased region" description="Polar residues" evidence="1">
    <location>
        <begin position="10"/>
        <end position="25"/>
    </location>
</feature>
<dbReference type="EMBL" id="HBUE01134550">
    <property type="protein sequence ID" value="CAG6498145.1"/>
    <property type="molecule type" value="Transcribed_RNA"/>
</dbReference>
<evidence type="ECO:0000313" key="2">
    <source>
        <dbReference type="EMBL" id="CAG6498145.1"/>
    </source>
</evidence>
<sequence>MPTPEPRTVAPSQKPSTAHSETNRNAPDWVPYAPPGKASASGTADSAPASTTNVRRCPTSKRAIPRCPTSNQRRSDACKPPTSTWPSTGRSGGKPREPRRPRQIRTRARGLRSPVRTMTTTTMTRGTIASSSIRPRRNVD</sequence>
<feature type="compositionally biased region" description="Low complexity" evidence="1">
    <location>
        <begin position="116"/>
        <end position="127"/>
    </location>
</feature>
<reference evidence="2" key="1">
    <citation type="submission" date="2021-05" db="EMBL/GenBank/DDBJ databases">
        <authorList>
            <person name="Alioto T."/>
            <person name="Alioto T."/>
            <person name="Gomez Garrido J."/>
        </authorList>
    </citation>
    <scope>NUCLEOTIDE SEQUENCE</scope>
</reference>